<sequence length="418" mass="43994">MPITRRRLLGQALTTAALLKTAAPSLAKSEPQVVVVGGGAGGLLAARHLARAGVAVTLIEQNPRYTACFLSNAALGGLRPLTDFEYGYQGAERAGVRVVIAKVSGIDREARRLHLSDGSRIVYDRLILSPGIAFVEGSVSGWSESDSARMPHAWKAEPELARLIAQIDAMPEGGTFGLIAPPAPYRCPPGPYERVSMVAHRLSRQNPRAKIMIFDPKENYSKQTLFENAWERLYPGMIERLDPLMGGDLIEVRPGSMEVLADGEGFVLDVCNVIPAQRAGDLASEAGLCDESGWAPVDAAGFTSRIDPNIRVIGDAAAQGAMPKSAFAASTQALVAAQSLLAELGHQDAGAGQLANICYSLIAPDEGLKVGGDYEAQAGATVSVRNFISDPSEGPEALGATAAEAAAWYQALTGAMFG</sequence>
<evidence type="ECO:0000313" key="8">
    <source>
        <dbReference type="Proteomes" id="UP000287168"/>
    </source>
</evidence>
<feature type="signal peptide" evidence="3">
    <location>
        <begin position="1"/>
        <end position="27"/>
    </location>
</feature>
<accession>A0A3S3V380</accession>
<dbReference type="AlphaFoldDB" id="A0A3S3V380"/>
<dbReference type="GO" id="GO:0016491">
    <property type="term" value="F:oxidoreductase activity"/>
    <property type="evidence" value="ECO:0007669"/>
    <property type="project" value="InterPro"/>
</dbReference>
<keyword evidence="1" id="KW-0285">Flavoprotein</keyword>
<comment type="caution">
    <text evidence="7">The sequence shown here is derived from an EMBL/GenBank/DDBJ whole genome shotgun (WGS) entry which is preliminary data.</text>
</comment>
<dbReference type="InterPro" id="IPR015323">
    <property type="entry name" value="FlavoCytC_S_DH_flav-bd"/>
</dbReference>
<evidence type="ECO:0000259" key="4">
    <source>
        <dbReference type="Pfam" id="PF07992"/>
    </source>
</evidence>
<keyword evidence="8" id="KW-1185">Reference proteome</keyword>
<keyword evidence="3" id="KW-0732">Signal</keyword>
<evidence type="ECO:0000256" key="2">
    <source>
        <dbReference type="ARBA" id="ARBA00022827"/>
    </source>
</evidence>
<dbReference type="PRINTS" id="PR00411">
    <property type="entry name" value="PNDRDTASEI"/>
</dbReference>
<reference evidence="7 8" key="1">
    <citation type="journal article" date="2015" name="Int. J. Syst. Evol. Microbiol.">
        <title>Gemmobacter intermedius sp. nov., isolated from a white stork (Ciconia ciconia).</title>
        <authorList>
            <person name="Kampfer P."/>
            <person name="Jerzak L."/>
            <person name="Wilharm G."/>
            <person name="Golke J."/>
            <person name="Busse H.J."/>
            <person name="Glaeser S.P."/>
        </authorList>
    </citation>
    <scope>NUCLEOTIDE SEQUENCE [LARGE SCALE GENOMIC DNA]</scope>
    <source>
        <strain evidence="7 8">119/4</strain>
    </source>
</reference>
<keyword evidence="2" id="KW-0274">FAD</keyword>
<feature type="domain" description="FAD/NAD(P)-binding" evidence="4">
    <location>
        <begin position="32"/>
        <end position="131"/>
    </location>
</feature>
<dbReference type="Pfam" id="PF07992">
    <property type="entry name" value="Pyr_redox_2"/>
    <property type="match status" value="1"/>
</dbReference>
<name>A0A3S3V380_9RHOB</name>
<feature type="chain" id="PRO_5018535086" evidence="3">
    <location>
        <begin position="28"/>
        <end position="418"/>
    </location>
</feature>
<dbReference type="PROSITE" id="PS51318">
    <property type="entry name" value="TAT"/>
    <property type="match status" value="1"/>
</dbReference>
<dbReference type="PANTHER" id="PTHR43755">
    <property type="match status" value="1"/>
</dbReference>
<dbReference type="InterPro" id="IPR016156">
    <property type="entry name" value="FAD/NAD-linked_Rdtase_dimer_sf"/>
</dbReference>
<dbReference type="InterPro" id="IPR037092">
    <property type="entry name" value="FlavoCytC_S_DH_flav-bd_sf"/>
</dbReference>
<feature type="domain" description="Flavocytochrome c sulphide dehydrogenase flavin-binding" evidence="5">
    <location>
        <begin position="353"/>
        <end position="417"/>
    </location>
</feature>
<dbReference type="InterPro" id="IPR006311">
    <property type="entry name" value="TAT_signal"/>
</dbReference>
<dbReference type="Gene3D" id="3.50.50.60">
    <property type="entry name" value="FAD/NAD(P)-binding domain"/>
    <property type="match status" value="2"/>
</dbReference>
<dbReference type="InterPro" id="IPR036188">
    <property type="entry name" value="FAD/NAD-bd_sf"/>
</dbReference>
<dbReference type="SUPFAM" id="SSF55424">
    <property type="entry name" value="FAD/NAD-linked reductases, dimerisation (C-terminal) domain"/>
    <property type="match status" value="1"/>
</dbReference>
<dbReference type="PANTHER" id="PTHR43755:SF1">
    <property type="entry name" value="FAD-DEPENDENT PYRIDINE NUCLEOTIDE-DISULPHIDE OXIDOREDUCTASE"/>
    <property type="match status" value="1"/>
</dbReference>
<evidence type="ECO:0000256" key="1">
    <source>
        <dbReference type="ARBA" id="ARBA00022630"/>
    </source>
</evidence>
<gene>
    <name evidence="7" type="ORF">EP867_10705</name>
</gene>
<dbReference type="GO" id="GO:0050660">
    <property type="term" value="F:flavin adenine dinucleotide binding"/>
    <property type="evidence" value="ECO:0007669"/>
    <property type="project" value="InterPro"/>
</dbReference>
<evidence type="ECO:0000256" key="3">
    <source>
        <dbReference type="SAM" id="SignalP"/>
    </source>
</evidence>
<protein>
    <submittedName>
        <fullName evidence="7">NAD(P)/FAD-dependent oxidoreductase</fullName>
    </submittedName>
</protein>
<dbReference type="Pfam" id="PF09242">
    <property type="entry name" value="FCSD-flav_bind"/>
    <property type="match status" value="1"/>
</dbReference>
<dbReference type="RefSeq" id="WP_128489009.1">
    <property type="nucleotide sequence ID" value="NZ_JBHLXB010000003.1"/>
</dbReference>
<dbReference type="Pfam" id="PF21706">
    <property type="entry name" value="FCSD_central"/>
    <property type="match status" value="1"/>
</dbReference>
<dbReference type="OrthoDB" id="9802771at2"/>
<dbReference type="InterPro" id="IPR023753">
    <property type="entry name" value="FAD/NAD-binding_dom"/>
</dbReference>
<evidence type="ECO:0000259" key="5">
    <source>
        <dbReference type="Pfam" id="PF09242"/>
    </source>
</evidence>
<evidence type="ECO:0000259" key="6">
    <source>
        <dbReference type="Pfam" id="PF21706"/>
    </source>
</evidence>
<dbReference type="Proteomes" id="UP000287168">
    <property type="component" value="Unassembled WGS sequence"/>
</dbReference>
<evidence type="ECO:0000313" key="7">
    <source>
        <dbReference type="EMBL" id="RWY40951.1"/>
    </source>
</evidence>
<dbReference type="EMBL" id="SBLC01000013">
    <property type="protein sequence ID" value="RWY40951.1"/>
    <property type="molecule type" value="Genomic_DNA"/>
</dbReference>
<organism evidence="7 8">
    <name type="scientific">Falsigemmobacter intermedius</name>
    <dbReference type="NCBI Taxonomy" id="1553448"/>
    <lineage>
        <taxon>Bacteria</taxon>
        <taxon>Pseudomonadati</taxon>
        <taxon>Pseudomonadota</taxon>
        <taxon>Alphaproteobacteria</taxon>
        <taxon>Rhodobacterales</taxon>
        <taxon>Paracoccaceae</taxon>
        <taxon>Falsigemmobacter</taxon>
    </lineage>
</organism>
<feature type="domain" description="Sulfide dehydrogenase [flavocytochrome c] flavoprotein chain central" evidence="6">
    <location>
        <begin position="163"/>
        <end position="275"/>
    </location>
</feature>
<dbReference type="SUPFAM" id="SSF51905">
    <property type="entry name" value="FAD/NAD(P)-binding domain"/>
    <property type="match status" value="2"/>
</dbReference>
<dbReference type="InterPro" id="IPR049386">
    <property type="entry name" value="FCSD_central"/>
</dbReference>
<dbReference type="Gene3D" id="3.90.760.10">
    <property type="entry name" value="Flavocytochrome c sulphide dehydrogenase, flavin-binding domain"/>
    <property type="match status" value="1"/>
</dbReference>
<dbReference type="InterPro" id="IPR052541">
    <property type="entry name" value="SQRD"/>
</dbReference>
<proteinExistence type="predicted"/>